<comment type="caution">
    <text evidence="1">The sequence shown here is derived from an EMBL/GenBank/DDBJ whole genome shotgun (WGS) entry which is preliminary data.</text>
</comment>
<sequence length="62" mass="7156">MKSDCLTVSCIRCLICGKRQAAMIPRAYQKEKEEWIMSETENQDLLAMTHLGEEPSKYMKST</sequence>
<reference evidence="1 2" key="1">
    <citation type="submission" date="2019-07" db="EMBL/GenBank/DDBJ databases">
        <title>Draft genome sequences of 15 bacterial species constituting the stable defined intestinal microbiota of the GM15 gnotobiotic mouse model.</title>
        <authorList>
            <person name="Elie C."/>
            <person name="Mathieu A."/>
            <person name="Saliou A."/>
            <person name="Darnaud M."/>
            <person name="Leulier F."/>
            <person name="Tamellini A."/>
        </authorList>
    </citation>
    <scope>NUCLEOTIDE SEQUENCE [LARGE SCALE GENOMIC DNA]</scope>
    <source>
        <strain evidence="2">ASF 502</strain>
    </source>
</reference>
<dbReference type="EMBL" id="VIRB01000158">
    <property type="protein sequence ID" value="NDO72206.1"/>
    <property type="molecule type" value="Genomic_DNA"/>
</dbReference>
<evidence type="ECO:0000313" key="2">
    <source>
        <dbReference type="Proteomes" id="UP000474104"/>
    </source>
</evidence>
<protein>
    <submittedName>
        <fullName evidence="1">Uncharacterized protein</fullName>
    </submittedName>
</protein>
<name>A0A9X5HA01_9FIRM</name>
<gene>
    <name evidence="1" type="ORF">FMM80_27665</name>
</gene>
<accession>A0A9X5HA01</accession>
<dbReference type="Proteomes" id="UP000474104">
    <property type="component" value="Unassembled WGS sequence"/>
</dbReference>
<organism evidence="1 2">
    <name type="scientific">Schaedlerella arabinosiphila</name>
    <dbReference type="NCBI Taxonomy" id="2044587"/>
    <lineage>
        <taxon>Bacteria</taxon>
        <taxon>Bacillati</taxon>
        <taxon>Bacillota</taxon>
        <taxon>Clostridia</taxon>
        <taxon>Lachnospirales</taxon>
        <taxon>Lachnospiraceae</taxon>
        <taxon>Schaedlerella</taxon>
    </lineage>
</organism>
<evidence type="ECO:0000313" key="1">
    <source>
        <dbReference type="EMBL" id="NDO72206.1"/>
    </source>
</evidence>
<proteinExistence type="predicted"/>
<dbReference type="AlphaFoldDB" id="A0A9X5HA01"/>
<dbReference type="RefSeq" id="WP_162206080.1">
    <property type="nucleotide sequence ID" value="NZ_VIRB01000158.1"/>
</dbReference>